<keyword evidence="3" id="KW-1185">Reference proteome</keyword>
<evidence type="ECO:0000313" key="3">
    <source>
        <dbReference type="Proteomes" id="UP000018467"/>
    </source>
</evidence>
<dbReference type="Proteomes" id="UP000018467">
    <property type="component" value="Unassembled WGS sequence"/>
</dbReference>
<accession>A0A3B1JP64</accession>
<evidence type="ECO:0000256" key="1">
    <source>
        <dbReference type="SAM" id="MobiDB-lite"/>
    </source>
</evidence>
<dbReference type="Bgee" id="ENSAMXG00000029087">
    <property type="expression patterns" value="Expressed in head kidney and 6 other cell types or tissues"/>
</dbReference>
<dbReference type="PANTHER" id="PTHR21055:SF3">
    <property type="entry name" value="PROTEIN PHOSPHATASE 1 REGULATORY SUBUNIT 36"/>
    <property type="match status" value="1"/>
</dbReference>
<reference evidence="3" key="1">
    <citation type="submission" date="2013-03" db="EMBL/GenBank/DDBJ databases">
        <authorList>
            <person name="Jeffery W."/>
            <person name="Warren W."/>
            <person name="Wilson R.K."/>
        </authorList>
    </citation>
    <scope>NUCLEOTIDE SEQUENCE</scope>
    <source>
        <strain evidence="3">female</strain>
    </source>
</reference>
<protein>
    <recommendedName>
        <fullName evidence="4">Protein phosphatase 1 regulatory subunit 36</fullName>
    </recommendedName>
</protein>
<sequence>MEDVQRLVENPKLLKETITDPPSGRWDWNDDTQSLEFTWISQSKPSARGGQCGLRKTVGAAELNAYRAAVKNSQRNSVSLDHIKQVAISLIQENEAFPIPLCFLTIIKSGEMDDFLASLLLYLSCFLERNALEEHLESLMAEQSVTDTEVMAKTSVKVELAKKHLAYSYSRLVLGLGLPQHHHMACGRRRVSAVCRDRQLFECLYSFFSYVAWVTFGRKDLNEIQTEIGHLFRSDTFNPVQRDEEEESEEEEEDMFQIEGLSEPKQQSTAPAKRSSQRRPAWSSILTQCSPLIVSLLPSPKDQAPHLFKRSCYQKQQPARLRKPGDLMEELNQQLASLSFGILGKPLSQFSYTTLMPAKDEGEDGDNEDSHDEEENENNDTRARVTESKIFFKGQRSARTTGGKRSSLSRAYTMASRATTEVLSSDTE</sequence>
<proteinExistence type="predicted"/>
<reference evidence="3" key="2">
    <citation type="journal article" date="2014" name="Nat. Commun.">
        <title>The cavefish genome reveals candidate genes for eye loss.</title>
        <authorList>
            <person name="McGaugh S.E."/>
            <person name="Gross J.B."/>
            <person name="Aken B."/>
            <person name="Blin M."/>
            <person name="Borowsky R."/>
            <person name="Chalopin D."/>
            <person name="Hinaux H."/>
            <person name="Jeffery W.R."/>
            <person name="Keene A."/>
            <person name="Ma L."/>
            <person name="Minx P."/>
            <person name="Murphy D."/>
            <person name="O'Quin K.E."/>
            <person name="Retaux S."/>
            <person name="Rohner N."/>
            <person name="Searle S.M."/>
            <person name="Stahl B.A."/>
            <person name="Tabin C."/>
            <person name="Volff J.N."/>
            <person name="Yoshizawa M."/>
            <person name="Warren W.C."/>
        </authorList>
    </citation>
    <scope>NUCLEOTIDE SEQUENCE [LARGE SCALE GENOMIC DNA]</scope>
    <source>
        <strain evidence="3">female</strain>
    </source>
</reference>
<feature type="compositionally biased region" description="Polar residues" evidence="1">
    <location>
        <begin position="397"/>
        <end position="428"/>
    </location>
</feature>
<organism evidence="2 3">
    <name type="scientific">Astyanax mexicanus</name>
    <name type="common">Blind cave fish</name>
    <name type="synonym">Astyanax fasciatus mexicanus</name>
    <dbReference type="NCBI Taxonomy" id="7994"/>
    <lineage>
        <taxon>Eukaryota</taxon>
        <taxon>Metazoa</taxon>
        <taxon>Chordata</taxon>
        <taxon>Craniata</taxon>
        <taxon>Vertebrata</taxon>
        <taxon>Euteleostomi</taxon>
        <taxon>Actinopterygii</taxon>
        <taxon>Neopterygii</taxon>
        <taxon>Teleostei</taxon>
        <taxon>Ostariophysi</taxon>
        <taxon>Characiformes</taxon>
        <taxon>Characoidei</taxon>
        <taxon>Acestrorhamphidae</taxon>
        <taxon>Acestrorhamphinae</taxon>
        <taxon>Astyanax</taxon>
    </lineage>
</organism>
<dbReference type="AlphaFoldDB" id="A0A3B1JP64"/>
<dbReference type="PANTHER" id="PTHR21055">
    <property type="entry name" value="PROTEIN PHOSPHATASE 1 REGULATORY SUBUNIT 36"/>
    <property type="match status" value="1"/>
</dbReference>
<feature type="compositionally biased region" description="Acidic residues" evidence="1">
    <location>
        <begin position="243"/>
        <end position="256"/>
    </location>
</feature>
<dbReference type="GeneTree" id="ENSGT00390000012412"/>
<evidence type="ECO:0008006" key="4">
    <source>
        <dbReference type="Google" id="ProtNLM"/>
    </source>
</evidence>
<reference evidence="2" key="4">
    <citation type="submission" date="2025-09" db="UniProtKB">
        <authorList>
            <consortium name="Ensembl"/>
        </authorList>
    </citation>
    <scope>IDENTIFICATION</scope>
</reference>
<dbReference type="GO" id="GO:0019902">
    <property type="term" value="F:phosphatase binding"/>
    <property type="evidence" value="ECO:0007669"/>
    <property type="project" value="InterPro"/>
</dbReference>
<feature type="region of interest" description="Disordered" evidence="1">
    <location>
        <begin position="235"/>
        <end position="280"/>
    </location>
</feature>
<feature type="region of interest" description="Disordered" evidence="1">
    <location>
        <begin position="357"/>
        <end position="428"/>
    </location>
</feature>
<dbReference type="InterPro" id="IPR026142">
    <property type="entry name" value="Pro_pase_1_reg_su_36"/>
</dbReference>
<name>A0A3B1JP64_ASTMX</name>
<evidence type="ECO:0000313" key="2">
    <source>
        <dbReference type="Ensembl" id="ENSAMXP00000043149.1"/>
    </source>
</evidence>
<feature type="compositionally biased region" description="Acidic residues" evidence="1">
    <location>
        <begin position="361"/>
        <end position="378"/>
    </location>
</feature>
<dbReference type="Ensembl" id="ENSAMXT00000054808.1">
    <property type="protein sequence ID" value="ENSAMXP00000043149.1"/>
    <property type="gene ID" value="ENSAMXG00000029087.1"/>
</dbReference>
<reference evidence="2" key="3">
    <citation type="submission" date="2025-08" db="UniProtKB">
        <authorList>
            <consortium name="Ensembl"/>
        </authorList>
    </citation>
    <scope>IDENTIFICATION</scope>
</reference>
<dbReference type="Pfam" id="PF14895">
    <property type="entry name" value="PPPI_inhib"/>
    <property type="match status" value="1"/>
</dbReference>